<dbReference type="NCBIfam" id="NF004078">
    <property type="entry name" value="PRK05583.1"/>
    <property type="match status" value="1"/>
</dbReference>
<protein>
    <submittedName>
        <fullName evidence="2">Ribosomal protein L7Ae/L30e/S12e/Gadd45</fullName>
    </submittedName>
</protein>
<evidence type="ECO:0000259" key="1">
    <source>
        <dbReference type="Pfam" id="PF01248"/>
    </source>
</evidence>
<dbReference type="AlphaFoldDB" id="A0A0E3K0G2"/>
<sequence>MENKFFQFLGLTKRAGKVLEGYNKCEDALKRRKAYLIIISEDASQNTVNKFLNYSEKCKVPVLQGYNKEDLGKVLGMEQIKILGVSDKKMSERLLILWKECEKI</sequence>
<dbReference type="InterPro" id="IPR029064">
    <property type="entry name" value="Ribosomal_eL30-like_sf"/>
</dbReference>
<proteinExistence type="predicted"/>
<name>A0A0E3K0G2_CLOSL</name>
<dbReference type="Pfam" id="PF01248">
    <property type="entry name" value="Ribosomal_L7Ae"/>
    <property type="match status" value="1"/>
</dbReference>
<keyword evidence="2" id="KW-0687">Ribonucleoprotein</keyword>
<dbReference type="EMBL" id="CP009933">
    <property type="protein sequence ID" value="AKA69905.1"/>
    <property type="molecule type" value="Genomic_DNA"/>
</dbReference>
<feature type="domain" description="Ribosomal protein eL8/eL30/eS12/Gadd45" evidence="1">
    <location>
        <begin position="8"/>
        <end position="89"/>
    </location>
</feature>
<dbReference type="Gene3D" id="3.30.1330.30">
    <property type="match status" value="1"/>
</dbReference>
<keyword evidence="2" id="KW-0689">Ribosomal protein</keyword>
<evidence type="ECO:0000313" key="3">
    <source>
        <dbReference type="Proteomes" id="UP000033115"/>
    </source>
</evidence>
<gene>
    <name evidence="2" type="ORF">CSCA_2780</name>
</gene>
<dbReference type="KEGG" id="csq:CSCA_2780"/>
<dbReference type="STRING" id="1548.CSCA_2780"/>
<dbReference type="HOGENOM" id="CLU_157804_1_0_9"/>
<dbReference type="InterPro" id="IPR004038">
    <property type="entry name" value="Ribosomal_eL8/eL30/eS12/Gad45"/>
</dbReference>
<reference evidence="2 3" key="1">
    <citation type="journal article" date="2015" name="J. Biotechnol.">
        <title>Complete genome sequence of a malodorant-producing acetogen, Clostridium scatologenes ATCC 25775(T).</title>
        <authorList>
            <person name="Zhu Z."/>
            <person name="Guo T."/>
            <person name="Zheng H."/>
            <person name="Song T."/>
            <person name="Ouyang P."/>
            <person name="Xie J."/>
        </authorList>
    </citation>
    <scope>NUCLEOTIDE SEQUENCE [LARGE SCALE GENOMIC DNA]</scope>
    <source>
        <strain evidence="2 3">ATCC 25775</strain>
    </source>
</reference>
<dbReference type="SUPFAM" id="SSF55315">
    <property type="entry name" value="L30e-like"/>
    <property type="match status" value="1"/>
</dbReference>
<keyword evidence="3" id="KW-1185">Reference proteome</keyword>
<dbReference type="Proteomes" id="UP000033115">
    <property type="component" value="Chromosome"/>
</dbReference>
<organism evidence="2 3">
    <name type="scientific">Clostridium scatologenes</name>
    <dbReference type="NCBI Taxonomy" id="1548"/>
    <lineage>
        <taxon>Bacteria</taxon>
        <taxon>Bacillati</taxon>
        <taxon>Bacillota</taxon>
        <taxon>Clostridia</taxon>
        <taxon>Eubacteriales</taxon>
        <taxon>Clostridiaceae</taxon>
        <taxon>Clostridium</taxon>
    </lineage>
</organism>
<evidence type="ECO:0000313" key="2">
    <source>
        <dbReference type="EMBL" id="AKA69905.1"/>
    </source>
</evidence>
<dbReference type="RefSeq" id="WP_029161507.1">
    <property type="nucleotide sequence ID" value="NZ_CP009933.1"/>
</dbReference>
<accession>A0A0E3K0G2</accession>
<dbReference type="GO" id="GO:0005840">
    <property type="term" value="C:ribosome"/>
    <property type="evidence" value="ECO:0007669"/>
    <property type="project" value="UniProtKB-KW"/>
</dbReference>